<evidence type="ECO:0000256" key="5">
    <source>
        <dbReference type="ARBA" id="ARBA00023136"/>
    </source>
</evidence>
<accession>A0AA49GQ43</accession>
<name>A0AA49GQ43_9BACT</name>
<evidence type="ECO:0000256" key="2">
    <source>
        <dbReference type="ARBA" id="ARBA00022475"/>
    </source>
</evidence>
<sequence length="799" mass="89635">MIKNYLTTALRTLLKYKGYSALNIVGLAIGIASFLLISLYVYHELSYDRYHENADNIYRIVENLRTENEILFQSTSSPPMGPTFAREFPEVKGFVRFNEFWQTLVQKDDTKFYEEKCFLADSSVFNIFSFPMLEGDPQTALTEPHTVVLTETTAQKYFDDQDPMGQSLLIRGENYTVTGVMKDVPENSHFTVNMLLSFITFSSENRRAEEEAWFWNGFHTYLLLEPGENQAKNLQAKIPDFINKYMPNDDKSGMYYEDLPLQPLTSIYLEVPRSWENGERGSKSNILILSIIALFILAIACFNYVNLATARSSRRMKEVGLRKVLGAERAALIRQFLGESILVSFVSMLLGLLIAVVALPLFNNMLETSLGYGLLSNVYVWAGLLGLTLLLGVLAGGYPAFLVSGFHPLSIFKNAPRSMYGNNWLRKMLVSGQFVISITLIAGTLLVFDQLDLIQHMNLGFDKEETLTLWYNGNQEIREHLDAIKNEMKEVPGVQAVAASSSVPGGGTNNLFSLIEIADGSMSPTNINTYRVDYDFIPNYGIKVLAGRNFSRDFPADDTTAFIINEAAVKNLGFTSPEAAVGRKVDQQGKKGTIVGVVQDFNYKSLHYAVEPLIIHMNSNWYNVLSIKIQSDDIPEVVSQLDDKWMTLASGLPFNYSFLDQDYDKLYNAETQLSKVVTIFSSLAIFVACLGLLGLTSFSVQRRFKEIGIRKVLGASVRSVVVLIANEFIKLIIIALFIAIPITYYVINLWLENFTNRISINPLTFALAGLGTLVIAWLTVSYLSIKAAQSNPVDSLRNE</sequence>
<dbReference type="InterPro" id="IPR025857">
    <property type="entry name" value="MacB_PCD"/>
</dbReference>
<feature type="transmembrane region" description="Helical" evidence="6">
    <location>
        <begin position="763"/>
        <end position="785"/>
    </location>
</feature>
<dbReference type="PANTHER" id="PTHR30572">
    <property type="entry name" value="MEMBRANE COMPONENT OF TRANSPORTER-RELATED"/>
    <property type="match status" value="1"/>
</dbReference>
<feature type="domain" description="ABC3 transporter permease C-terminal" evidence="7">
    <location>
        <begin position="291"/>
        <end position="405"/>
    </location>
</feature>
<comment type="subcellular location">
    <subcellularLocation>
        <location evidence="1">Cell membrane</location>
        <topology evidence="1">Multi-pass membrane protein</topology>
    </subcellularLocation>
</comment>
<dbReference type="InterPro" id="IPR050250">
    <property type="entry name" value="Macrolide_Exporter_MacB"/>
</dbReference>
<feature type="transmembrane region" description="Helical" evidence="6">
    <location>
        <begin position="731"/>
        <end position="751"/>
    </location>
</feature>
<evidence type="ECO:0000259" key="8">
    <source>
        <dbReference type="Pfam" id="PF12704"/>
    </source>
</evidence>
<organism evidence="9">
    <name type="scientific">Roseihalotalea indica</name>
    <dbReference type="NCBI Taxonomy" id="2867963"/>
    <lineage>
        <taxon>Bacteria</taxon>
        <taxon>Pseudomonadati</taxon>
        <taxon>Bacteroidota</taxon>
        <taxon>Cytophagia</taxon>
        <taxon>Cytophagales</taxon>
        <taxon>Catalimonadaceae</taxon>
        <taxon>Roseihalotalea</taxon>
    </lineage>
</organism>
<feature type="transmembrane region" description="Helical" evidence="6">
    <location>
        <begin position="382"/>
        <end position="407"/>
    </location>
</feature>
<dbReference type="InterPro" id="IPR003838">
    <property type="entry name" value="ABC3_permease_C"/>
</dbReference>
<feature type="domain" description="MacB-like periplasmic core" evidence="8">
    <location>
        <begin position="20"/>
        <end position="231"/>
    </location>
</feature>
<gene>
    <name evidence="9" type="ORF">K4G66_09245</name>
</gene>
<keyword evidence="4 6" id="KW-1133">Transmembrane helix</keyword>
<feature type="domain" description="ABC3 transporter permease C-terminal" evidence="7">
    <location>
        <begin position="679"/>
        <end position="792"/>
    </location>
</feature>
<proteinExistence type="predicted"/>
<evidence type="ECO:0000313" key="9">
    <source>
        <dbReference type="EMBL" id="WKN38887.1"/>
    </source>
</evidence>
<feature type="transmembrane region" description="Helical" evidence="6">
    <location>
        <begin position="428"/>
        <end position="448"/>
    </location>
</feature>
<evidence type="ECO:0000256" key="6">
    <source>
        <dbReference type="SAM" id="Phobius"/>
    </source>
</evidence>
<evidence type="ECO:0000256" key="4">
    <source>
        <dbReference type="ARBA" id="ARBA00022989"/>
    </source>
</evidence>
<keyword evidence="2" id="KW-1003">Cell membrane</keyword>
<dbReference type="Pfam" id="PF02687">
    <property type="entry name" value="FtsX"/>
    <property type="match status" value="2"/>
</dbReference>
<dbReference type="AlphaFoldDB" id="A0AA49GQ43"/>
<feature type="transmembrane region" description="Helical" evidence="6">
    <location>
        <begin position="676"/>
        <end position="695"/>
    </location>
</feature>
<dbReference type="GO" id="GO:0022857">
    <property type="term" value="F:transmembrane transporter activity"/>
    <property type="evidence" value="ECO:0007669"/>
    <property type="project" value="TreeGrafter"/>
</dbReference>
<evidence type="ECO:0000256" key="1">
    <source>
        <dbReference type="ARBA" id="ARBA00004651"/>
    </source>
</evidence>
<evidence type="ECO:0000259" key="7">
    <source>
        <dbReference type="Pfam" id="PF02687"/>
    </source>
</evidence>
<keyword evidence="3 6" id="KW-0812">Transmembrane</keyword>
<dbReference type="GO" id="GO:0005886">
    <property type="term" value="C:plasma membrane"/>
    <property type="evidence" value="ECO:0007669"/>
    <property type="project" value="UniProtKB-SubCell"/>
</dbReference>
<feature type="transmembrane region" description="Helical" evidence="6">
    <location>
        <begin position="341"/>
        <end position="362"/>
    </location>
</feature>
<dbReference type="Pfam" id="PF12704">
    <property type="entry name" value="MacB_PCD"/>
    <property type="match status" value="2"/>
</dbReference>
<evidence type="ECO:0000256" key="3">
    <source>
        <dbReference type="ARBA" id="ARBA00022692"/>
    </source>
</evidence>
<reference evidence="9" key="1">
    <citation type="journal article" date="2023" name="Comput. Struct. Biotechnol. J.">
        <title>Discovery of a novel marine Bacteroidetes with a rich repertoire of carbohydrate-active enzymes.</title>
        <authorList>
            <person name="Chen B."/>
            <person name="Liu G."/>
            <person name="Chen Q."/>
            <person name="Wang H."/>
            <person name="Liu L."/>
            <person name="Tang K."/>
        </authorList>
    </citation>
    <scope>NUCLEOTIDE SEQUENCE</scope>
    <source>
        <strain evidence="9">TK19036</strain>
    </source>
</reference>
<dbReference type="PANTHER" id="PTHR30572:SF18">
    <property type="entry name" value="ABC-TYPE MACROLIDE FAMILY EXPORT SYSTEM PERMEASE COMPONENT 2"/>
    <property type="match status" value="1"/>
</dbReference>
<reference evidence="9" key="2">
    <citation type="journal article" date="2024" name="Antonie Van Leeuwenhoek">
        <title>Roseihalotalea indica gen. nov., sp. nov., a halophilic Bacteroidetes from mesopelagic Southwest Indian Ocean with higher carbohydrate metabolic potential.</title>
        <authorList>
            <person name="Chen B."/>
            <person name="Zhang M."/>
            <person name="Lin D."/>
            <person name="Ye J."/>
            <person name="Tang K."/>
        </authorList>
    </citation>
    <scope>NUCLEOTIDE SEQUENCE</scope>
    <source>
        <strain evidence="9">TK19036</strain>
    </source>
</reference>
<protein>
    <submittedName>
        <fullName evidence="9">ABC transporter permease</fullName>
    </submittedName>
</protein>
<dbReference type="EMBL" id="CP120682">
    <property type="protein sequence ID" value="WKN38887.1"/>
    <property type="molecule type" value="Genomic_DNA"/>
</dbReference>
<feature type="domain" description="MacB-like periplasmic core" evidence="8">
    <location>
        <begin position="474"/>
        <end position="637"/>
    </location>
</feature>
<feature type="transmembrane region" description="Helical" evidence="6">
    <location>
        <begin position="21"/>
        <end position="42"/>
    </location>
</feature>
<feature type="transmembrane region" description="Helical" evidence="6">
    <location>
        <begin position="286"/>
        <end position="307"/>
    </location>
</feature>
<keyword evidence="5 6" id="KW-0472">Membrane</keyword>